<dbReference type="PROSITE" id="PS50126">
    <property type="entry name" value="S1"/>
    <property type="match status" value="1"/>
</dbReference>
<evidence type="ECO:0000256" key="7">
    <source>
        <dbReference type="ARBA" id="ARBA00022884"/>
    </source>
</evidence>
<dbReference type="CDD" id="cd02393">
    <property type="entry name" value="KH-I_PNPase"/>
    <property type="match status" value="1"/>
</dbReference>
<dbReference type="PROSITE" id="PS50084">
    <property type="entry name" value="KH_TYPE_1"/>
    <property type="match status" value="1"/>
</dbReference>
<protein>
    <recommendedName>
        <fullName evidence="8">Polyribonucleotide nucleotidyltransferase</fullName>
        <ecNumber evidence="8">2.7.7.8</ecNumber>
    </recommendedName>
    <alternativeName>
        <fullName evidence="8">Polynucleotide phosphorylase</fullName>
        <shortName evidence="8">PNPase</shortName>
    </alternativeName>
</protein>
<feature type="binding site" evidence="8">
    <location>
        <position position="504"/>
    </location>
    <ligand>
        <name>Mg(2+)</name>
        <dbReference type="ChEBI" id="CHEBI:18420"/>
    </ligand>
</feature>
<dbReference type="InterPro" id="IPR003029">
    <property type="entry name" value="S1_domain"/>
</dbReference>
<evidence type="ECO:0000256" key="1">
    <source>
        <dbReference type="ARBA" id="ARBA00007404"/>
    </source>
</evidence>
<feature type="domain" description="S1 motif" evidence="10">
    <location>
        <begin position="636"/>
        <end position="707"/>
    </location>
</feature>
<dbReference type="InterPro" id="IPR012162">
    <property type="entry name" value="PNPase"/>
</dbReference>
<dbReference type="SUPFAM" id="SSF55666">
    <property type="entry name" value="Ribonuclease PH domain 2-like"/>
    <property type="match status" value="2"/>
</dbReference>
<evidence type="ECO:0000313" key="11">
    <source>
        <dbReference type="EMBL" id="CAA9559687.1"/>
    </source>
</evidence>
<dbReference type="PANTHER" id="PTHR11252:SF0">
    <property type="entry name" value="POLYRIBONUCLEOTIDE NUCLEOTIDYLTRANSFERASE 1, MITOCHONDRIAL"/>
    <property type="match status" value="1"/>
</dbReference>
<dbReference type="AlphaFoldDB" id="A0A6J4UUU6"/>
<dbReference type="CDD" id="cd11363">
    <property type="entry name" value="RNase_PH_PNPase_1"/>
    <property type="match status" value="1"/>
</dbReference>
<evidence type="ECO:0000256" key="6">
    <source>
        <dbReference type="ARBA" id="ARBA00022842"/>
    </source>
</evidence>
<organism evidence="11">
    <name type="scientific">uncultured Thermomicrobiales bacterium</name>
    <dbReference type="NCBI Taxonomy" id="1645740"/>
    <lineage>
        <taxon>Bacteria</taxon>
        <taxon>Pseudomonadati</taxon>
        <taxon>Thermomicrobiota</taxon>
        <taxon>Thermomicrobia</taxon>
        <taxon>Thermomicrobiales</taxon>
        <taxon>environmental samples</taxon>
    </lineage>
</organism>
<feature type="binding site" evidence="8">
    <location>
        <position position="498"/>
    </location>
    <ligand>
        <name>Mg(2+)</name>
        <dbReference type="ChEBI" id="CHEBI:18420"/>
    </ligand>
</feature>
<keyword evidence="7 8" id="KW-0694">RNA-binding</keyword>
<dbReference type="PANTHER" id="PTHR11252">
    <property type="entry name" value="POLYRIBONUCLEOTIDE NUCLEOTIDYLTRANSFERASE"/>
    <property type="match status" value="1"/>
</dbReference>
<dbReference type="SUPFAM" id="SSF50249">
    <property type="entry name" value="Nucleic acid-binding proteins"/>
    <property type="match status" value="1"/>
</dbReference>
<comment type="function">
    <text evidence="8">Involved in mRNA degradation. Catalyzes the phosphorolysis of single-stranded polyribonucleotides processively in the 3'- to 5'-direction.</text>
</comment>
<dbReference type="Pfam" id="PF00575">
    <property type="entry name" value="S1"/>
    <property type="match status" value="1"/>
</dbReference>
<dbReference type="InterPro" id="IPR015848">
    <property type="entry name" value="PNPase_PH_RNA-bd_bac/org-type"/>
</dbReference>
<dbReference type="Pfam" id="PF03725">
    <property type="entry name" value="RNase_PH_C"/>
    <property type="match status" value="1"/>
</dbReference>
<evidence type="ECO:0000256" key="2">
    <source>
        <dbReference type="ARBA" id="ARBA00022490"/>
    </source>
</evidence>
<dbReference type="HAMAP" id="MF_01595">
    <property type="entry name" value="PNPase"/>
    <property type="match status" value="1"/>
</dbReference>
<dbReference type="GO" id="GO:0000175">
    <property type="term" value="F:3'-5'-RNA exonuclease activity"/>
    <property type="evidence" value="ECO:0007669"/>
    <property type="project" value="TreeGrafter"/>
</dbReference>
<keyword evidence="3 8" id="KW-0808">Transferase</keyword>
<dbReference type="GO" id="GO:0000287">
    <property type="term" value="F:magnesium ion binding"/>
    <property type="evidence" value="ECO:0007669"/>
    <property type="project" value="UniProtKB-UniRule"/>
</dbReference>
<gene>
    <name evidence="8" type="primary">pnp</name>
    <name evidence="11" type="ORF">AVDCRST_MAG43-1848</name>
</gene>
<comment type="similarity">
    <text evidence="1 8">Belongs to the polyribonucleotide nucleotidyltransferase family.</text>
</comment>
<keyword evidence="6 8" id="KW-0460">Magnesium</keyword>
<dbReference type="PIRSF" id="PIRSF005499">
    <property type="entry name" value="PNPase"/>
    <property type="match status" value="1"/>
</dbReference>
<dbReference type="GO" id="GO:0004654">
    <property type="term" value="F:polyribonucleotide nucleotidyltransferase activity"/>
    <property type="evidence" value="ECO:0007669"/>
    <property type="project" value="UniProtKB-UniRule"/>
</dbReference>
<dbReference type="SUPFAM" id="SSF54211">
    <property type="entry name" value="Ribosomal protein S5 domain 2-like"/>
    <property type="match status" value="2"/>
</dbReference>
<dbReference type="InterPro" id="IPR020568">
    <property type="entry name" value="Ribosomal_Su5_D2-typ_SF"/>
</dbReference>
<dbReference type="Pfam" id="PF00013">
    <property type="entry name" value="KH_1"/>
    <property type="match status" value="1"/>
</dbReference>
<dbReference type="InterPro" id="IPR001247">
    <property type="entry name" value="ExoRNase_PH_dom1"/>
</dbReference>
<reference evidence="11" key="1">
    <citation type="submission" date="2020-02" db="EMBL/GenBank/DDBJ databases">
        <authorList>
            <person name="Meier V. D."/>
        </authorList>
    </citation>
    <scope>NUCLEOTIDE SEQUENCE</scope>
    <source>
        <strain evidence="11">AVDCRST_MAG43</strain>
    </source>
</reference>
<evidence type="ECO:0000256" key="4">
    <source>
        <dbReference type="ARBA" id="ARBA00022695"/>
    </source>
</evidence>
<dbReference type="SUPFAM" id="SSF54791">
    <property type="entry name" value="Eukaryotic type KH-domain (KH-domain type I)"/>
    <property type="match status" value="1"/>
</dbReference>
<keyword evidence="2 8" id="KW-0963">Cytoplasm</keyword>
<proteinExistence type="inferred from homology"/>
<feature type="region of interest" description="Disordered" evidence="9">
    <location>
        <begin position="704"/>
        <end position="764"/>
    </location>
</feature>
<dbReference type="InterPro" id="IPR027408">
    <property type="entry name" value="PNPase/RNase_PH_dom_sf"/>
</dbReference>
<dbReference type="InterPro" id="IPR004088">
    <property type="entry name" value="KH_dom_type_1"/>
</dbReference>
<dbReference type="InterPro" id="IPR036345">
    <property type="entry name" value="ExoRNase_PH_dom2_sf"/>
</dbReference>
<dbReference type="InterPro" id="IPR015847">
    <property type="entry name" value="ExoRNase_PH_dom2"/>
</dbReference>
<dbReference type="CDD" id="cd11364">
    <property type="entry name" value="RNase_PH_PNPase_2"/>
    <property type="match status" value="1"/>
</dbReference>
<dbReference type="InterPro" id="IPR036612">
    <property type="entry name" value="KH_dom_type_1_sf"/>
</dbReference>
<dbReference type="GO" id="GO:0005829">
    <property type="term" value="C:cytosol"/>
    <property type="evidence" value="ECO:0007669"/>
    <property type="project" value="TreeGrafter"/>
</dbReference>
<sequence>MIPEAVQERIKSVSLEINGRTLTLETGRLAEQAMGAVVVRYGDSMVLSTVVGDREPREDLPFFPLTVDYEERMSAAGKIPGGFPKREGRPTENAILAARLTDRPIRPLFPRGYRAEVQIMTTVLSADQENDPDILSVIGASAALALSPIPWDGPVGAIRMGLIDGEPVLNPTFAQLEQSRLDMVVAGTDDAIMMVEGQSHEVSEDEMLSAIGIAHQNIADIVELQRELQRMAGKEKWEFVPKAGNQQLRDDLTEFLGDRLREAVRNTDKVVRLEATDELQTAAISHFTTAEDGQEPRYRASEVKDYYEALLKSEVRNGILEDGIRPDGRSPKDIRPIWSDVGYLPRAHGSAIFTRGQTQVLTTVTLGSTSEEQRLDSISPATSKRYIHHYNFPPYSVGEVRRLRGASRRDIGHGNLAERALFMVIPEEDLSDYTMRLISEVVSSNGSTSMASVCGSSLALMDAGIRLKSHVAGIAMGLITGGENGSFAVLSDIQGVEDALGDMDFKVAGTENGVTAIQMDIKVKGITIEIMRQALEQANEGRQHILARMNETIAQPRAEKSAFAPQVITVMISSDKIGAVIGPGGKMIRAIQEETKSKIDIDDSGKVSIASTEPGGAQAAQQRVLALTQEFKVDRGQKFTGKVVSIMPYGAFVELAPGKDGLVHISELSDDPAVRVDKVEDVVNLNDQIEVMVTEVAPNGKVSLSRRAAVTGELPEPKQERPRGPRPGGDRGPRSEGERRFEERGPRPAGERRFDDRGPRRPQD</sequence>
<dbReference type="SMART" id="SM00316">
    <property type="entry name" value="S1"/>
    <property type="match status" value="1"/>
</dbReference>
<evidence type="ECO:0000256" key="3">
    <source>
        <dbReference type="ARBA" id="ARBA00022679"/>
    </source>
</evidence>
<dbReference type="InterPro" id="IPR012340">
    <property type="entry name" value="NA-bd_OB-fold"/>
</dbReference>
<accession>A0A6J4UUU6</accession>
<dbReference type="Gene3D" id="3.30.1370.10">
    <property type="entry name" value="K Homology domain, type 1"/>
    <property type="match status" value="1"/>
</dbReference>
<dbReference type="FunFam" id="3.30.1370.10:FF:000001">
    <property type="entry name" value="Polyribonucleotide nucleotidyltransferase"/>
    <property type="match status" value="1"/>
</dbReference>
<comment type="cofactor">
    <cofactor evidence="8">
        <name>Mg(2+)</name>
        <dbReference type="ChEBI" id="CHEBI:18420"/>
    </cofactor>
</comment>
<dbReference type="FunFam" id="3.30.230.70:FF:000002">
    <property type="entry name" value="Polyribonucleotide nucleotidyltransferase"/>
    <property type="match status" value="1"/>
</dbReference>
<comment type="catalytic activity">
    <reaction evidence="8">
        <text>RNA(n+1) + phosphate = RNA(n) + a ribonucleoside 5'-diphosphate</text>
        <dbReference type="Rhea" id="RHEA:22096"/>
        <dbReference type="Rhea" id="RHEA-COMP:14527"/>
        <dbReference type="Rhea" id="RHEA-COMP:17342"/>
        <dbReference type="ChEBI" id="CHEBI:43474"/>
        <dbReference type="ChEBI" id="CHEBI:57930"/>
        <dbReference type="ChEBI" id="CHEBI:140395"/>
        <dbReference type="EC" id="2.7.7.8"/>
    </reaction>
</comment>
<dbReference type="InterPro" id="IPR004087">
    <property type="entry name" value="KH_dom"/>
</dbReference>
<dbReference type="Pfam" id="PF03726">
    <property type="entry name" value="PNPase"/>
    <property type="match status" value="1"/>
</dbReference>
<comment type="subcellular location">
    <subcellularLocation>
        <location evidence="8">Cytoplasm</location>
    </subcellularLocation>
</comment>
<dbReference type="Gene3D" id="3.30.230.70">
    <property type="entry name" value="GHMP Kinase, N-terminal domain"/>
    <property type="match status" value="2"/>
</dbReference>
<evidence type="ECO:0000259" key="10">
    <source>
        <dbReference type="PROSITE" id="PS50126"/>
    </source>
</evidence>
<dbReference type="Gene3D" id="2.40.50.140">
    <property type="entry name" value="Nucleic acid-binding proteins"/>
    <property type="match status" value="1"/>
</dbReference>
<keyword evidence="4 8" id="KW-0548">Nucleotidyltransferase</keyword>
<name>A0A6J4UUU6_9BACT</name>
<evidence type="ECO:0000256" key="5">
    <source>
        <dbReference type="ARBA" id="ARBA00022723"/>
    </source>
</evidence>
<keyword evidence="5 8" id="KW-0479">Metal-binding</keyword>
<dbReference type="GO" id="GO:0006402">
    <property type="term" value="P:mRNA catabolic process"/>
    <property type="evidence" value="ECO:0007669"/>
    <property type="project" value="UniProtKB-UniRule"/>
</dbReference>
<dbReference type="NCBIfam" id="TIGR03591">
    <property type="entry name" value="polynuc_phos"/>
    <property type="match status" value="1"/>
</dbReference>
<dbReference type="EC" id="2.7.7.8" evidence="8"/>
<dbReference type="CDD" id="cd04472">
    <property type="entry name" value="S1_PNPase"/>
    <property type="match status" value="1"/>
</dbReference>
<dbReference type="FunFam" id="3.30.230.70:FF:000001">
    <property type="entry name" value="Polyribonucleotide nucleotidyltransferase"/>
    <property type="match status" value="1"/>
</dbReference>
<evidence type="ECO:0000256" key="9">
    <source>
        <dbReference type="SAM" id="MobiDB-lite"/>
    </source>
</evidence>
<dbReference type="GO" id="GO:0003723">
    <property type="term" value="F:RNA binding"/>
    <property type="evidence" value="ECO:0007669"/>
    <property type="project" value="UniProtKB-UniRule"/>
</dbReference>
<dbReference type="EMBL" id="CADCWI010000092">
    <property type="protein sequence ID" value="CAA9559687.1"/>
    <property type="molecule type" value="Genomic_DNA"/>
</dbReference>
<dbReference type="Pfam" id="PF01138">
    <property type="entry name" value="RNase_PH"/>
    <property type="match status" value="2"/>
</dbReference>
<dbReference type="NCBIfam" id="NF008805">
    <property type="entry name" value="PRK11824.1"/>
    <property type="match status" value="1"/>
</dbReference>
<feature type="compositionally biased region" description="Basic and acidic residues" evidence="9">
    <location>
        <begin position="715"/>
        <end position="764"/>
    </location>
</feature>
<dbReference type="SMART" id="SM00322">
    <property type="entry name" value="KH"/>
    <property type="match status" value="1"/>
</dbReference>
<dbReference type="GO" id="GO:0006396">
    <property type="term" value="P:RNA processing"/>
    <property type="evidence" value="ECO:0007669"/>
    <property type="project" value="InterPro"/>
</dbReference>
<evidence type="ECO:0000256" key="8">
    <source>
        <dbReference type="HAMAP-Rule" id="MF_01595"/>
    </source>
</evidence>